<protein>
    <submittedName>
        <fullName evidence="5">ABC transporter ATP-binding protein</fullName>
    </submittedName>
</protein>
<dbReference type="InterPro" id="IPR003593">
    <property type="entry name" value="AAA+_ATPase"/>
</dbReference>
<dbReference type="PROSITE" id="PS00211">
    <property type="entry name" value="ABC_TRANSPORTER_1"/>
    <property type="match status" value="1"/>
</dbReference>
<accession>A0A0M2NU85</accession>
<dbReference type="Proteomes" id="UP000034455">
    <property type="component" value="Unassembled WGS sequence"/>
</dbReference>
<dbReference type="InterPro" id="IPR032781">
    <property type="entry name" value="ABC_tran_Xtn"/>
</dbReference>
<dbReference type="Pfam" id="PF00005">
    <property type="entry name" value="ABC_tran"/>
    <property type="match status" value="2"/>
</dbReference>
<dbReference type="InterPro" id="IPR017871">
    <property type="entry name" value="ABC_transporter-like_CS"/>
</dbReference>
<keyword evidence="2" id="KW-0547">Nucleotide-binding</keyword>
<evidence type="ECO:0000313" key="5">
    <source>
        <dbReference type="EMBL" id="KKI63552.1"/>
    </source>
</evidence>
<proteinExistence type="predicted"/>
<dbReference type="Gene3D" id="3.40.50.300">
    <property type="entry name" value="P-loop containing nucleotide triphosphate hydrolases"/>
    <property type="match status" value="2"/>
</dbReference>
<dbReference type="GO" id="GO:0005524">
    <property type="term" value="F:ATP binding"/>
    <property type="evidence" value="ECO:0007669"/>
    <property type="project" value="UniProtKB-KW"/>
</dbReference>
<dbReference type="PATRIC" id="fig|74704.6.peg.614"/>
<sequence>MSFYYVQKPFEKFGKKLINSVEIQIDKGEHVAVIGNNGVGKTTLLEAIKMKYQDEAYLMHQNMSVYEHLTGIDYVMAINPELLQIKQKIKSNYKYIANYSALNGYEFEQSIITQANQMNLTEKDLEKQIQDLSGGQQTRLALLKAFMSNKPLILLDEPTNHLDIEMLEQLIRKIQKSKRTIVYVSHQRDFIDQTATHVIEVTSEKTNKYHGNYSKYREIKDLTLQTQQNMYEKQQKEIAELNRTIQRIQTWHHSAQQKASVRSPIEQKKLSKLAQKAKVKEKQMTEKLNEKTINQPDNEQKHYHFNHQDRLRKRFLIHFEDFNVAINEHHIFEHAHFEMKQKENILITGLNGSGKSLLIAMIRQKILPNQGNIKITPSLKIGYFDQTNKNLNEAESPLSMLLTTNKILRSEAQTILASFGFNEEKINEPIGQLSMGEKSRFQFVLLYFSGANLLILDEPTNYFDISTQDLILNMIKSFNGQVLVVTHDAYFQSRFKATHWEIKDKKLYNLTLNHMTKSNVDETLALLDEYEMIDENGHFETDN</sequence>
<dbReference type="AlphaFoldDB" id="A0A0M2NU85"/>
<evidence type="ECO:0000256" key="1">
    <source>
        <dbReference type="ARBA" id="ARBA00022737"/>
    </source>
</evidence>
<organism evidence="5 6">
    <name type="scientific">Staphylococcus cohnii subsp. cohnii</name>
    <dbReference type="NCBI Taxonomy" id="74704"/>
    <lineage>
        <taxon>Bacteria</taxon>
        <taxon>Bacillati</taxon>
        <taxon>Bacillota</taxon>
        <taxon>Bacilli</taxon>
        <taxon>Bacillales</taxon>
        <taxon>Staphylococcaceae</taxon>
        <taxon>Staphylococcus</taxon>
        <taxon>Staphylococcus cohnii species complex</taxon>
    </lineage>
</organism>
<keyword evidence="1" id="KW-0677">Repeat</keyword>
<dbReference type="RefSeq" id="WP_019469419.1">
    <property type="nucleotide sequence ID" value="NZ_BKAS01000006.1"/>
</dbReference>
<reference evidence="5 6" key="1">
    <citation type="submission" date="2015-03" db="EMBL/GenBank/DDBJ databases">
        <title>Genome Assembly of Staphylococcus cohnii subsp. cohnii strain G22B2.</title>
        <authorList>
            <person name="Nair G."/>
            <person name="Kaur G."/>
            <person name="Khatri I."/>
            <person name="Singh N.K."/>
            <person name="Sathyabama S."/>
            <person name="Maurya S.K."/>
            <person name="Subramanian S."/>
            <person name="Agrewala J.N."/>
            <person name="Mayilraj S."/>
        </authorList>
    </citation>
    <scope>NUCLEOTIDE SEQUENCE [LARGE SCALE GENOMIC DNA]</scope>
    <source>
        <strain evidence="5 6">G22B2</strain>
    </source>
</reference>
<dbReference type="FunFam" id="3.40.50.300:FF:000011">
    <property type="entry name" value="Putative ABC transporter ATP-binding component"/>
    <property type="match status" value="1"/>
</dbReference>
<dbReference type="NCBIfam" id="NF000169">
    <property type="entry name" value="ABCF_Sal"/>
    <property type="match status" value="1"/>
</dbReference>
<dbReference type="InterPro" id="IPR027417">
    <property type="entry name" value="P-loop_NTPase"/>
</dbReference>
<name>A0A0M2NU85_STACC</name>
<dbReference type="PANTHER" id="PTHR19211">
    <property type="entry name" value="ATP-BINDING TRANSPORT PROTEIN-RELATED"/>
    <property type="match status" value="1"/>
</dbReference>
<evidence type="ECO:0000256" key="2">
    <source>
        <dbReference type="ARBA" id="ARBA00022741"/>
    </source>
</evidence>
<dbReference type="InterPro" id="IPR050611">
    <property type="entry name" value="ABCF"/>
</dbReference>
<comment type="caution">
    <text evidence="5">The sequence shown here is derived from an EMBL/GenBank/DDBJ whole genome shotgun (WGS) entry which is preliminary data.</text>
</comment>
<feature type="domain" description="ABC transporter" evidence="4">
    <location>
        <begin position="317"/>
        <end position="536"/>
    </location>
</feature>
<dbReference type="CDD" id="cd03221">
    <property type="entry name" value="ABCF_EF-3"/>
    <property type="match status" value="2"/>
</dbReference>
<feature type="domain" description="ABC transporter" evidence="4">
    <location>
        <begin position="1"/>
        <end position="228"/>
    </location>
</feature>
<evidence type="ECO:0000256" key="3">
    <source>
        <dbReference type="ARBA" id="ARBA00022840"/>
    </source>
</evidence>
<dbReference type="GeneID" id="58097383"/>
<dbReference type="EMBL" id="LAKJ01000013">
    <property type="protein sequence ID" value="KKI63552.1"/>
    <property type="molecule type" value="Genomic_DNA"/>
</dbReference>
<dbReference type="GO" id="GO:0016887">
    <property type="term" value="F:ATP hydrolysis activity"/>
    <property type="evidence" value="ECO:0007669"/>
    <property type="project" value="InterPro"/>
</dbReference>
<dbReference type="SUPFAM" id="SSF52540">
    <property type="entry name" value="P-loop containing nucleoside triphosphate hydrolases"/>
    <property type="match status" value="2"/>
</dbReference>
<evidence type="ECO:0000313" key="6">
    <source>
        <dbReference type="Proteomes" id="UP000034455"/>
    </source>
</evidence>
<dbReference type="NCBIfam" id="NF000355">
    <property type="entry name" value="ribo_prot_ABC_F"/>
    <property type="match status" value="1"/>
</dbReference>
<keyword evidence="3 5" id="KW-0067">ATP-binding</keyword>
<evidence type="ECO:0000259" key="4">
    <source>
        <dbReference type="PROSITE" id="PS50893"/>
    </source>
</evidence>
<dbReference type="InterPro" id="IPR003439">
    <property type="entry name" value="ABC_transporter-like_ATP-bd"/>
</dbReference>
<gene>
    <name evidence="5" type="ORF">UF66_0599</name>
</gene>
<dbReference type="Pfam" id="PF12848">
    <property type="entry name" value="ABC_tran_Xtn"/>
    <property type="match status" value="1"/>
</dbReference>
<dbReference type="PANTHER" id="PTHR19211:SF14">
    <property type="entry name" value="ATP-BINDING CASSETTE SUB-FAMILY F MEMBER 1"/>
    <property type="match status" value="1"/>
</dbReference>
<dbReference type="SMART" id="SM00382">
    <property type="entry name" value="AAA"/>
    <property type="match status" value="2"/>
</dbReference>
<dbReference type="PROSITE" id="PS50893">
    <property type="entry name" value="ABC_TRANSPORTER_2"/>
    <property type="match status" value="2"/>
</dbReference>